<reference evidence="1" key="1">
    <citation type="submission" date="2019-08" db="EMBL/GenBank/DDBJ databases">
        <title>The genome of the North American firefly Photinus pyralis.</title>
        <authorList>
            <consortium name="Photinus pyralis genome working group"/>
            <person name="Fallon T.R."/>
            <person name="Sander Lower S.E."/>
            <person name="Weng J.-K."/>
        </authorList>
    </citation>
    <scope>NUCLEOTIDE SEQUENCE</scope>
    <source>
        <strain evidence="1">TRF0915ILg1</strain>
        <tissue evidence="1">Whole body</tissue>
    </source>
</reference>
<organism evidence="1 2">
    <name type="scientific">Ignelater luminosus</name>
    <name type="common">Cucubano</name>
    <name type="synonym">Pyrophorus luminosus</name>
    <dbReference type="NCBI Taxonomy" id="2038154"/>
    <lineage>
        <taxon>Eukaryota</taxon>
        <taxon>Metazoa</taxon>
        <taxon>Ecdysozoa</taxon>
        <taxon>Arthropoda</taxon>
        <taxon>Hexapoda</taxon>
        <taxon>Insecta</taxon>
        <taxon>Pterygota</taxon>
        <taxon>Neoptera</taxon>
        <taxon>Endopterygota</taxon>
        <taxon>Coleoptera</taxon>
        <taxon>Polyphaga</taxon>
        <taxon>Elateriformia</taxon>
        <taxon>Elateroidea</taxon>
        <taxon>Elateridae</taxon>
        <taxon>Agrypninae</taxon>
        <taxon>Pyrophorini</taxon>
        <taxon>Ignelater</taxon>
    </lineage>
</organism>
<dbReference type="AlphaFoldDB" id="A0A8K0D641"/>
<keyword evidence="2" id="KW-1185">Reference proteome</keyword>
<dbReference type="PANTHER" id="PTHR11257">
    <property type="entry name" value="CHEMOSENSORY PROTEIN-RELATED"/>
    <property type="match status" value="1"/>
</dbReference>
<comment type="caution">
    <text evidence="1">The sequence shown here is derived from an EMBL/GenBank/DDBJ whole genome shotgun (WGS) entry which is preliminary data.</text>
</comment>
<sequence length="165" mass="18588">MKKVSRVTPQHVADAIQTDCSKCSEKQKSLTDKILHHLMDKEPEYWKQLQAKYDPSGSYTKNYNNLPRIIATGRSADDLQKGIPRQGGVGKGPDIMPTPLNGVADLNFLQNTLPDLMDDLQLDLRTNMWFLHSGSSLHFTSNVQTDLHAQFSNKWIGRRADAPVQ</sequence>
<dbReference type="EMBL" id="VTPC01004649">
    <property type="protein sequence ID" value="KAF2896917.1"/>
    <property type="molecule type" value="Genomic_DNA"/>
</dbReference>
<dbReference type="InterPro" id="IPR036682">
    <property type="entry name" value="OS_D_A10/PebIII_sf"/>
</dbReference>
<dbReference type="Gene3D" id="1.10.2080.10">
    <property type="entry name" value="Insect odorant-binding protein A10/Ejaculatory bulb-specific protein 3"/>
    <property type="match status" value="1"/>
</dbReference>
<accession>A0A8K0D641</accession>
<name>A0A8K0D641_IGNLU</name>
<dbReference type="PANTHER" id="PTHR11257:SF12">
    <property type="entry name" value="EJACULATORY BULB-SPECIFIC PROTEIN 3-RELATED"/>
    <property type="match status" value="1"/>
</dbReference>
<gene>
    <name evidence="1" type="ORF">ILUMI_09258</name>
</gene>
<evidence type="ECO:0000313" key="1">
    <source>
        <dbReference type="EMBL" id="KAF2896917.1"/>
    </source>
</evidence>
<dbReference type="SUPFAM" id="SSF100910">
    <property type="entry name" value="Chemosensory protein Csp2"/>
    <property type="match status" value="1"/>
</dbReference>
<dbReference type="Proteomes" id="UP000801492">
    <property type="component" value="Unassembled WGS sequence"/>
</dbReference>
<dbReference type="OrthoDB" id="6344725at2759"/>
<dbReference type="InterPro" id="IPR005055">
    <property type="entry name" value="A10/PebIII"/>
</dbReference>
<proteinExistence type="predicted"/>
<dbReference type="Pfam" id="PF03392">
    <property type="entry name" value="OS-D"/>
    <property type="match status" value="1"/>
</dbReference>
<evidence type="ECO:0000313" key="2">
    <source>
        <dbReference type="Proteomes" id="UP000801492"/>
    </source>
</evidence>
<protein>
    <submittedName>
        <fullName evidence="1">Uncharacterized protein</fullName>
    </submittedName>
</protein>